<accession>A0ABW7P0C2</accession>
<name>A0ABW7P0C2_9GAMM</name>
<organism evidence="1 2">
    <name type="scientific">Oceanimonas smirnovii</name>
    <dbReference type="NCBI Taxonomy" id="264574"/>
    <lineage>
        <taxon>Bacteria</taxon>
        <taxon>Pseudomonadati</taxon>
        <taxon>Pseudomonadota</taxon>
        <taxon>Gammaproteobacteria</taxon>
        <taxon>Aeromonadales</taxon>
        <taxon>Aeromonadaceae</taxon>
        <taxon>Oceanimonas</taxon>
    </lineage>
</organism>
<gene>
    <name evidence="1" type="ORF">AB9R89_06035</name>
</gene>
<evidence type="ECO:0000313" key="1">
    <source>
        <dbReference type="EMBL" id="MFH7564884.1"/>
    </source>
</evidence>
<comment type="caution">
    <text evidence="1">The sequence shown here is derived from an EMBL/GenBank/DDBJ whole genome shotgun (WGS) entry which is preliminary data.</text>
</comment>
<reference evidence="1 2" key="1">
    <citation type="submission" date="2024-08" db="EMBL/GenBank/DDBJ databases">
        <title>Oceanimonas smirnovii Genome sequencing and assembly.</title>
        <authorList>
            <person name="Tang B."/>
        </authorList>
    </citation>
    <scope>NUCLEOTIDE SEQUENCE [LARGE SCALE GENOMIC DNA]</scope>
    <source>
        <strain evidence="1 2">OS2020-119</strain>
    </source>
</reference>
<dbReference type="Proteomes" id="UP001610706">
    <property type="component" value="Unassembled WGS sequence"/>
</dbReference>
<protein>
    <recommendedName>
        <fullName evidence="3">N-acetyltransferase domain-containing protein</fullName>
    </recommendedName>
</protein>
<evidence type="ECO:0000313" key="2">
    <source>
        <dbReference type="Proteomes" id="UP001610706"/>
    </source>
</evidence>
<proteinExistence type="predicted"/>
<dbReference type="EMBL" id="JBGFTR010000007">
    <property type="protein sequence ID" value="MFH7564884.1"/>
    <property type="molecule type" value="Genomic_DNA"/>
</dbReference>
<evidence type="ECO:0008006" key="3">
    <source>
        <dbReference type="Google" id="ProtNLM"/>
    </source>
</evidence>
<keyword evidence="2" id="KW-1185">Reference proteome</keyword>
<dbReference type="RefSeq" id="WP_395545144.1">
    <property type="nucleotide sequence ID" value="NZ_CP166302.1"/>
</dbReference>
<sequence length="267" mass="30869">MPAQHQRRRVAADTYPLFKHLKHTFVREAGYLSRGHWTLNHLLDYTRLRDEFSDYPWLFPEWLDRLSLQLMDWHHPKHRPLFERFRHSALHEHKDVYAPRPLFWGESRPQEQGADAAPRIHDFGMDYRCNVALLDHQQKQPRMVGNWVLSFAVDIPAERPAPALEMTLNSLYLLPEWQGYGVGSAVNRVVSELICKVLSPPLAEAMPEALPAPPAMQFDAGYTSRNGQRMGRQIARRLAPLARRHGLLYYDSSRFASQGTAREGITA</sequence>